<comment type="caution">
    <text evidence="2">The sequence shown here is derived from an EMBL/GenBank/DDBJ whole genome shotgun (WGS) entry which is preliminary data.</text>
</comment>
<feature type="compositionally biased region" description="Polar residues" evidence="1">
    <location>
        <begin position="31"/>
        <end position="53"/>
    </location>
</feature>
<protein>
    <submittedName>
        <fullName evidence="2">Uncharacterized protein</fullName>
    </submittedName>
</protein>
<evidence type="ECO:0000313" key="3">
    <source>
        <dbReference type="Proteomes" id="UP001139171"/>
    </source>
</evidence>
<dbReference type="RefSeq" id="WP_230608408.1">
    <property type="nucleotide sequence ID" value="NZ_JAJNAG010000007.1"/>
</dbReference>
<organism evidence="2 3">
    <name type="scientific">Limnobaculum eriocheiris</name>
    <dbReference type="NCBI Taxonomy" id="2897391"/>
    <lineage>
        <taxon>Bacteria</taxon>
        <taxon>Pseudomonadati</taxon>
        <taxon>Pseudomonadota</taxon>
        <taxon>Gammaproteobacteria</taxon>
        <taxon>Enterobacterales</taxon>
        <taxon>Budviciaceae</taxon>
        <taxon>Limnobaculum</taxon>
    </lineage>
</organism>
<dbReference type="Proteomes" id="UP001139171">
    <property type="component" value="Unassembled WGS sequence"/>
</dbReference>
<dbReference type="EMBL" id="JAJNAG010000007">
    <property type="protein sequence ID" value="MCD1125454.1"/>
    <property type="molecule type" value="Genomic_DNA"/>
</dbReference>
<gene>
    <name evidence="2" type="ORF">LPW36_05390</name>
</gene>
<sequence>MVRAKRNNMMIALIVIVVVGFIFKSEKPTTSDKSSPHTTATALLSRPNHFSTA</sequence>
<keyword evidence="3" id="KW-1185">Reference proteome</keyword>
<proteinExistence type="predicted"/>
<dbReference type="AlphaFoldDB" id="A0A9X1MV04"/>
<evidence type="ECO:0000313" key="2">
    <source>
        <dbReference type="EMBL" id="MCD1125454.1"/>
    </source>
</evidence>
<name>A0A9X1MV04_9GAMM</name>
<accession>A0A9X1MV04</accession>
<evidence type="ECO:0000256" key="1">
    <source>
        <dbReference type="SAM" id="MobiDB-lite"/>
    </source>
</evidence>
<feature type="region of interest" description="Disordered" evidence="1">
    <location>
        <begin position="27"/>
        <end position="53"/>
    </location>
</feature>
<reference evidence="2" key="1">
    <citation type="submission" date="2021-11" db="EMBL/GenBank/DDBJ databases">
        <title>Jinshanibacter sp. isolated from one year old Eriocheir sinensis.</title>
        <authorList>
            <person name="Li J.-Y."/>
            <person name="He W."/>
            <person name="Gao T.-H."/>
        </authorList>
    </citation>
    <scope>NUCLEOTIDE SEQUENCE</scope>
    <source>
        <strain evidence="2">LJY008</strain>
    </source>
</reference>